<dbReference type="RefSeq" id="WP_379939133.1">
    <property type="nucleotide sequence ID" value="NZ_JBHTIB010000002.1"/>
</dbReference>
<accession>A0ABW3BPR6</accession>
<organism evidence="1 2">
    <name type="scientific">Mariniflexile aquimaris</name>
    <dbReference type="NCBI Taxonomy" id="881009"/>
    <lineage>
        <taxon>Bacteria</taxon>
        <taxon>Pseudomonadati</taxon>
        <taxon>Bacteroidota</taxon>
        <taxon>Flavobacteriia</taxon>
        <taxon>Flavobacteriales</taxon>
        <taxon>Flavobacteriaceae</taxon>
        <taxon>Mariniflexile</taxon>
    </lineage>
</organism>
<evidence type="ECO:0000313" key="1">
    <source>
        <dbReference type="EMBL" id="MFD0834673.1"/>
    </source>
</evidence>
<proteinExistence type="predicted"/>
<keyword evidence="2" id="KW-1185">Reference proteome</keyword>
<name>A0ABW3BPR6_9FLAO</name>
<gene>
    <name evidence="1" type="ORF">ACFQ0I_02770</name>
</gene>
<dbReference type="EMBL" id="JBHTIB010000002">
    <property type="protein sequence ID" value="MFD0834673.1"/>
    <property type="molecule type" value="Genomic_DNA"/>
</dbReference>
<dbReference type="Proteomes" id="UP001597011">
    <property type="component" value="Unassembled WGS sequence"/>
</dbReference>
<evidence type="ECO:0000313" key="2">
    <source>
        <dbReference type="Proteomes" id="UP001597011"/>
    </source>
</evidence>
<comment type="caution">
    <text evidence="1">The sequence shown here is derived from an EMBL/GenBank/DDBJ whole genome shotgun (WGS) entry which is preliminary data.</text>
</comment>
<protein>
    <submittedName>
        <fullName evidence="1">Uncharacterized protein</fullName>
    </submittedName>
</protein>
<reference evidence="2" key="1">
    <citation type="journal article" date="2019" name="Int. J. Syst. Evol. Microbiol.">
        <title>The Global Catalogue of Microorganisms (GCM) 10K type strain sequencing project: providing services to taxonomists for standard genome sequencing and annotation.</title>
        <authorList>
            <consortium name="The Broad Institute Genomics Platform"/>
            <consortium name="The Broad Institute Genome Sequencing Center for Infectious Disease"/>
            <person name="Wu L."/>
            <person name="Ma J."/>
        </authorList>
    </citation>
    <scope>NUCLEOTIDE SEQUENCE [LARGE SCALE GENOMIC DNA]</scope>
    <source>
        <strain evidence="2">CCUG 60529</strain>
    </source>
</reference>
<sequence>MGAKNVSKIILPLVLFIITTVVFGQRKEYLLFDKDKDSIITIGNIKYFKIDNNLFNINKYNTIDTVNFKEIDTAKFTTVEELWIKGKQIHDSIIKAGNKVKKIKVIESYNQIFDFIYVLEKKSNCKFIRTRVWWIDY</sequence>